<evidence type="ECO:0000313" key="2">
    <source>
        <dbReference type="Proteomes" id="UP000004079"/>
    </source>
</evidence>
<comment type="caution">
    <text evidence="1">The sequence shown here is derived from an EMBL/GenBank/DDBJ whole genome shotgun (WGS) entry which is preliminary data.</text>
</comment>
<gene>
    <name evidence="1" type="ORF">HMPREF0971_01620</name>
</gene>
<reference evidence="1 2" key="1">
    <citation type="submission" date="2009-11" db="EMBL/GenBank/DDBJ databases">
        <authorList>
            <person name="Weinstock G."/>
            <person name="Sodergren E."/>
            <person name="Clifton S."/>
            <person name="Fulton L."/>
            <person name="Fulton B."/>
            <person name="Courtney L."/>
            <person name="Fronick C."/>
            <person name="Harrison M."/>
            <person name="Strong C."/>
            <person name="Farmer C."/>
            <person name="Delahaunty K."/>
            <person name="Markovic C."/>
            <person name="Hall O."/>
            <person name="Minx P."/>
            <person name="Tomlinson C."/>
            <person name="Mitreva M."/>
            <person name="Nelson J."/>
            <person name="Hou S."/>
            <person name="Wollam A."/>
            <person name="Pepin K.H."/>
            <person name="Johnson M."/>
            <person name="Bhonagiri V."/>
            <person name="Nash W.E."/>
            <person name="Warren W."/>
            <person name="Chinwalla A."/>
            <person name="Mardis E.R."/>
            <person name="Wilson R.K."/>
        </authorList>
    </citation>
    <scope>NUCLEOTIDE SEQUENCE [LARGE SCALE GENOMIC DNA]</scope>
    <source>
        <strain evidence="1 2">F0302</strain>
    </source>
</reference>
<dbReference type="EMBL" id="ACUZ02000031">
    <property type="protein sequence ID" value="EFB31871.1"/>
    <property type="molecule type" value="Genomic_DNA"/>
</dbReference>
<name>D1QRL4_9BACT</name>
<dbReference type="HOGENOM" id="CLU_3274626_0_0_10"/>
<dbReference type="AlphaFoldDB" id="D1QRL4"/>
<accession>D1QRL4</accession>
<evidence type="ECO:0000313" key="1">
    <source>
        <dbReference type="EMBL" id="EFB31871.1"/>
    </source>
</evidence>
<protein>
    <submittedName>
        <fullName evidence="1">Uncharacterized protein</fullName>
    </submittedName>
</protein>
<organism evidence="1 2">
    <name type="scientific">Segatella oris F0302</name>
    <dbReference type="NCBI Taxonomy" id="649760"/>
    <lineage>
        <taxon>Bacteria</taxon>
        <taxon>Pseudomonadati</taxon>
        <taxon>Bacteroidota</taxon>
        <taxon>Bacteroidia</taxon>
        <taxon>Bacteroidales</taxon>
        <taxon>Prevotellaceae</taxon>
        <taxon>Segatella</taxon>
    </lineage>
</organism>
<dbReference type="Proteomes" id="UP000004079">
    <property type="component" value="Unassembled WGS sequence"/>
</dbReference>
<proteinExistence type="predicted"/>
<sequence>MSIQSHCKTIAHTNSILLKDKKQGFATPNQRFFSKFAVYGA</sequence>